<dbReference type="STRING" id="272557.APE_0471b"/>
<evidence type="ECO:0000313" key="2">
    <source>
        <dbReference type="Proteomes" id="UP000002518"/>
    </source>
</evidence>
<dbReference type="eggNOG" id="arCOG06085">
    <property type="taxonomic scope" value="Archaea"/>
</dbReference>
<dbReference type="AlphaFoldDB" id="Q05E67"/>
<evidence type="ECO:0000313" key="1">
    <source>
        <dbReference type="EMBL" id="BAF34734.1"/>
    </source>
</evidence>
<reference evidence="1 2" key="1">
    <citation type="journal article" date="1999" name="DNA Res.">
        <title>Complete genome sequence of an aerobic hyper-thermophilic crenarchaeon, Aeropyrum pernix K1.</title>
        <authorList>
            <person name="Kawarabayasi Y."/>
            <person name="Hino Y."/>
            <person name="Horikawa H."/>
            <person name="Yamazaki S."/>
            <person name="Haikawa Y."/>
            <person name="Jin-no K."/>
            <person name="Takahashi M."/>
            <person name="Sekine M."/>
            <person name="Baba S."/>
            <person name="Ankai A."/>
            <person name="Kosugi H."/>
            <person name="Hosoyama A."/>
            <person name="Fukui S."/>
            <person name="Nagai Y."/>
            <person name="Nishijima K."/>
            <person name="Nakazawa H."/>
            <person name="Takamiya M."/>
            <person name="Masuda S."/>
            <person name="Funahashi T."/>
            <person name="Tanaka T."/>
            <person name="Kudoh Y."/>
            <person name="Yamazaki J."/>
            <person name="Kushida N."/>
            <person name="Oguchi A."/>
            <person name="Aoki K."/>
            <person name="Kubota K."/>
            <person name="Nakamura Y."/>
            <person name="Nomura N."/>
            <person name="Sako Y."/>
            <person name="Kikuchi H."/>
        </authorList>
    </citation>
    <scope>NUCLEOTIDE SEQUENCE [LARGE SCALE GENOMIC DNA]</scope>
    <source>
        <strain evidence="2">ATCC 700893 / DSM 11879 / JCM 9820 / NBRC 100138 / K1</strain>
    </source>
</reference>
<sequence>MRRRFVSDAWDAELSETIKVKKSIYDILIRIAKERGISTPEKVLEELVLEKAGIPKDMFGVDKGKIKPYTEKDRMEDRG</sequence>
<dbReference type="EMBL" id="BA000002">
    <property type="protein sequence ID" value="BAF34734.1"/>
    <property type="molecule type" value="Genomic_DNA"/>
</dbReference>
<name>Q05E67_AERPE</name>
<dbReference type="KEGG" id="ape:APE_0471b"/>
<dbReference type="EnsemblBacteria" id="BAF34734">
    <property type="protein sequence ID" value="BAF34734"/>
    <property type="gene ID" value="APE_0471b"/>
</dbReference>
<dbReference type="RefSeq" id="WP_010865772.1">
    <property type="nucleotide sequence ID" value="NC_000854.2"/>
</dbReference>
<accession>Q05E67</accession>
<dbReference type="GeneID" id="4525202"/>
<organism evidence="1 2">
    <name type="scientific">Aeropyrum pernix (strain ATCC 700893 / DSM 11879 / JCM 9820 / NBRC 100138 / K1)</name>
    <dbReference type="NCBI Taxonomy" id="272557"/>
    <lineage>
        <taxon>Archaea</taxon>
        <taxon>Thermoproteota</taxon>
        <taxon>Thermoprotei</taxon>
        <taxon>Desulfurococcales</taxon>
        <taxon>Desulfurococcaceae</taxon>
        <taxon>Aeropyrum</taxon>
    </lineage>
</organism>
<protein>
    <recommendedName>
        <fullName evidence="3">VapB-type antitoxin</fullName>
    </recommendedName>
</protein>
<dbReference type="Proteomes" id="UP000002518">
    <property type="component" value="Chromosome"/>
</dbReference>
<keyword evidence="2" id="KW-1185">Reference proteome</keyword>
<evidence type="ECO:0008006" key="3">
    <source>
        <dbReference type="Google" id="ProtNLM"/>
    </source>
</evidence>
<gene>
    <name evidence="1" type="ordered locus">APE_0471b</name>
</gene>
<proteinExistence type="predicted"/>